<name>A0A6M3KXN9_9ZZZZ</name>
<sequence length="78" mass="9088">MKEYIRLPNGVWVKVIDNDQVPFCEVCGSVDNIEYHHCAPRHLFGDDADKWPISRLCRKCHIKWHQIVTPKMGEVLNG</sequence>
<evidence type="ECO:0008006" key="2">
    <source>
        <dbReference type="Google" id="ProtNLM"/>
    </source>
</evidence>
<accession>A0A6M3KXN9</accession>
<proteinExistence type="predicted"/>
<organism evidence="1">
    <name type="scientific">viral metagenome</name>
    <dbReference type="NCBI Taxonomy" id="1070528"/>
    <lineage>
        <taxon>unclassified sequences</taxon>
        <taxon>metagenomes</taxon>
        <taxon>organismal metagenomes</taxon>
    </lineage>
</organism>
<dbReference type="AlphaFoldDB" id="A0A6M3KXN9"/>
<evidence type="ECO:0000313" key="1">
    <source>
        <dbReference type="EMBL" id="QJA86351.1"/>
    </source>
</evidence>
<dbReference type="EMBL" id="MT142630">
    <property type="protein sequence ID" value="QJA86351.1"/>
    <property type="molecule type" value="Genomic_DNA"/>
</dbReference>
<gene>
    <name evidence="1" type="ORF">MM415B02096_0003</name>
</gene>
<reference evidence="1" key="1">
    <citation type="submission" date="2020-03" db="EMBL/GenBank/DDBJ databases">
        <title>The deep terrestrial virosphere.</title>
        <authorList>
            <person name="Holmfeldt K."/>
            <person name="Nilsson E."/>
            <person name="Simone D."/>
            <person name="Lopez-Fernandez M."/>
            <person name="Wu X."/>
            <person name="de Brujin I."/>
            <person name="Lundin D."/>
            <person name="Andersson A."/>
            <person name="Bertilsson S."/>
            <person name="Dopson M."/>
        </authorList>
    </citation>
    <scope>NUCLEOTIDE SEQUENCE</scope>
    <source>
        <strain evidence="1">MM415B02096</strain>
    </source>
</reference>
<protein>
    <recommendedName>
        <fullName evidence="2">HNH endonuclease</fullName>
    </recommendedName>
</protein>